<proteinExistence type="predicted"/>
<reference evidence="12" key="1">
    <citation type="submission" date="2014-09" db="EMBL/GenBank/DDBJ databases">
        <authorList>
            <person name="Magalhaes I.L.F."/>
            <person name="Oliveira U."/>
            <person name="Santos F.R."/>
            <person name="Vidigal T.H.D.A."/>
            <person name="Brescovit A.D."/>
            <person name="Santos A.J."/>
        </authorList>
    </citation>
    <scope>NUCLEOTIDE SEQUENCE</scope>
    <source>
        <tissue evidence="12">Shoot tissue taken approximately 20 cm above the soil surface</tissue>
    </source>
</reference>
<dbReference type="SUPFAM" id="SSF52058">
    <property type="entry name" value="L domain-like"/>
    <property type="match status" value="1"/>
</dbReference>
<dbReference type="Pfam" id="PF08263">
    <property type="entry name" value="LRRNT_2"/>
    <property type="match status" value="1"/>
</dbReference>
<evidence type="ECO:0000256" key="2">
    <source>
        <dbReference type="ARBA" id="ARBA00004196"/>
    </source>
</evidence>
<evidence type="ECO:0000256" key="8">
    <source>
        <dbReference type="ARBA" id="ARBA00023136"/>
    </source>
</evidence>
<evidence type="ECO:0000256" key="1">
    <source>
        <dbReference type="ARBA" id="ARBA00004167"/>
    </source>
</evidence>
<dbReference type="InterPro" id="IPR055414">
    <property type="entry name" value="LRR_R13L4/SHOC2-like"/>
</dbReference>
<keyword evidence="4" id="KW-0812">Transmembrane</keyword>
<dbReference type="AlphaFoldDB" id="A0A0A9HJ25"/>
<evidence type="ECO:0000313" key="12">
    <source>
        <dbReference type="EMBL" id="JAE34871.1"/>
    </source>
</evidence>
<feature type="domain" description="Disease resistance R13L4/SHOC-2-like LRR" evidence="11">
    <location>
        <begin position="136"/>
        <end position="376"/>
    </location>
</feature>
<dbReference type="InterPro" id="IPR032675">
    <property type="entry name" value="LRR_dom_sf"/>
</dbReference>
<dbReference type="FunFam" id="3.80.10.10:FF:000275">
    <property type="entry name" value="Leucine-rich repeat receptor-like protein kinase"/>
    <property type="match status" value="1"/>
</dbReference>
<evidence type="ECO:0000256" key="9">
    <source>
        <dbReference type="ARBA" id="ARBA00023180"/>
    </source>
</evidence>
<organism evidence="12">
    <name type="scientific">Arundo donax</name>
    <name type="common">Giant reed</name>
    <name type="synonym">Donax arundinaceus</name>
    <dbReference type="NCBI Taxonomy" id="35708"/>
    <lineage>
        <taxon>Eukaryota</taxon>
        <taxon>Viridiplantae</taxon>
        <taxon>Streptophyta</taxon>
        <taxon>Embryophyta</taxon>
        <taxon>Tracheophyta</taxon>
        <taxon>Spermatophyta</taxon>
        <taxon>Magnoliopsida</taxon>
        <taxon>Liliopsida</taxon>
        <taxon>Poales</taxon>
        <taxon>Poaceae</taxon>
        <taxon>PACMAD clade</taxon>
        <taxon>Arundinoideae</taxon>
        <taxon>Arundineae</taxon>
        <taxon>Arundo</taxon>
    </lineage>
</organism>
<sequence>MARAETDSKSRSKMPPSLWQPPLSYHGGHINSTSSSICLVLSKNQSPTDMAMRPLTLLLLLSSSVSMSTLIAAEDDDQAALLAFKAAAGHNDGGTLASWNSSSTGGFCSWEGVTCDDGRHRRVVALRLPSRGLTGVLSPAIGNLSFLKTLNLSNNRFGGDVPASLGHLRCLETLDLSNVFSGELPSNLSSCTNLKVMILAYNQLSGCVPPDLGDKLTRLWFLNLENNSLSGVVPESLANLSLLTVMPLGLNQFEGTITPGLGRVLSLRQLTLAFNRLLGEPPASLYNLSSLERLQSQGNMLHGGILNGIGSRFPRMQILSLAENQFTGTIPASLPNHTALEWLDLSENRFSGYVPSALGRLRALESLNLRVNRLQADNTVVWEFITSLSNCSQLKELLQSQQCSHWAASKFNSESLNGPRSYTLGWHWDLRKHPLRHWQSSQPQLT</sequence>
<evidence type="ECO:0000256" key="4">
    <source>
        <dbReference type="ARBA" id="ARBA00022692"/>
    </source>
</evidence>
<evidence type="ECO:0000256" key="5">
    <source>
        <dbReference type="ARBA" id="ARBA00022729"/>
    </source>
</evidence>
<comment type="subcellular location">
    <subcellularLocation>
        <location evidence="2">Cell envelope</location>
    </subcellularLocation>
    <subcellularLocation>
        <location evidence="1">Membrane</location>
        <topology evidence="1">Single-pass membrane protein</topology>
    </subcellularLocation>
</comment>
<accession>A0A0A9HJ25</accession>
<dbReference type="FunFam" id="3.80.10.10:FF:000383">
    <property type="entry name" value="Leucine-rich repeat receptor protein kinase EMS1"/>
    <property type="match status" value="1"/>
</dbReference>
<evidence type="ECO:0000256" key="7">
    <source>
        <dbReference type="ARBA" id="ARBA00022989"/>
    </source>
</evidence>
<evidence type="ECO:0000259" key="11">
    <source>
        <dbReference type="Pfam" id="PF23598"/>
    </source>
</evidence>
<dbReference type="PANTHER" id="PTHR48059:SF38">
    <property type="entry name" value="OS04G0534166 PROTEIN"/>
    <property type="match status" value="1"/>
</dbReference>
<evidence type="ECO:0000256" key="6">
    <source>
        <dbReference type="ARBA" id="ARBA00022737"/>
    </source>
</evidence>
<name>A0A0A9HJ25_ARUDO</name>
<dbReference type="PANTHER" id="PTHR48059">
    <property type="entry name" value="POLYGALACTURONASE INHIBITOR 1"/>
    <property type="match status" value="1"/>
</dbReference>
<keyword evidence="9" id="KW-0325">Glycoprotein</keyword>
<keyword evidence="7" id="KW-1133">Transmembrane helix</keyword>
<dbReference type="GO" id="GO:0016020">
    <property type="term" value="C:membrane"/>
    <property type="evidence" value="ECO:0007669"/>
    <property type="project" value="UniProtKB-SubCell"/>
</dbReference>
<feature type="domain" description="Leucine-rich repeat-containing N-terminal plant-type" evidence="10">
    <location>
        <begin position="75"/>
        <end position="116"/>
    </location>
</feature>
<keyword evidence="3" id="KW-0433">Leucine-rich repeat</keyword>
<dbReference type="InterPro" id="IPR013210">
    <property type="entry name" value="LRR_N_plant-typ"/>
</dbReference>
<evidence type="ECO:0000259" key="10">
    <source>
        <dbReference type="Pfam" id="PF08263"/>
    </source>
</evidence>
<keyword evidence="6" id="KW-0677">Repeat</keyword>
<dbReference type="EMBL" id="GBRH01163025">
    <property type="protein sequence ID" value="JAE34871.1"/>
    <property type="molecule type" value="Transcribed_RNA"/>
</dbReference>
<evidence type="ECO:0000256" key="3">
    <source>
        <dbReference type="ARBA" id="ARBA00022614"/>
    </source>
</evidence>
<protein>
    <submittedName>
        <fullName evidence="12">Uncharacterized protein</fullName>
    </submittedName>
</protein>
<keyword evidence="5" id="KW-0732">Signal</keyword>
<reference evidence="12" key="2">
    <citation type="journal article" date="2015" name="Data Brief">
        <title>Shoot transcriptome of the giant reed, Arundo donax.</title>
        <authorList>
            <person name="Barrero R.A."/>
            <person name="Guerrero F.D."/>
            <person name="Moolhuijzen P."/>
            <person name="Goolsby J.A."/>
            <person name="Tidwell J."/>
            <person name="Bellgard S.E."/>
            <person name="Bellgard M.I."/>
        </authorList>
    </citation>
    <scope>NUCLEOTIDE SEQUENCE</scope>
    <source>
        <tissue evidence="12">Shoot tissue taken approximately 20 cm above the soil surface</tissue>
    </source>
</reference>
<dbReference type="Gene3D" id="3.80.10.10">
    <property type="entry name" value="Ribonuclease Inhibitor"/>
    <property type="match status" value="3"/>
</dbReference>
<dbReference type="Pfam" id="PF23598">
    <property type="entry name" value="LRR_14"/>
    <property type="match status" value="1"/>
</dbReference>
<keyword evidence="8" id="KW-0472">Membrane</keyword>
<dbReference type="InterPro" id="IPR051848">
    <property type="entry name" value="PGIP"/>
</dbReference>